<keyword evidence="2" id="KW-0560">Oxidoreductase</keyword>
<evidence type="ECO:0000256" key="2">
    <source>
        <dbReference type="ARBA" id="ARBA00023002"/>
    </source>
</evidence>
<evidence type="ECO:0000256" key="1">
    <source>
        <dbReference type="ARBA" id="ARBA00006484"/>
    </source>
</evidence>
<dbReference type="GO" id="GO:0016491">
    <property type="term" value="F:oxidoreductase activity"/>
    <property type="evidence" value="ECO:0007669"/>
    <property type="project" value="UniProtKB-KW"/>
</dbReference>
<organism evidence="3 4">
    <name type="scientific">Terribacillus saccharophilus</name>
    <dbReference type="NCBI Taxonomy" id="361277"/>
    <lineage>
        <taxon>Bacteria</taxon>
        <taxon>Bacillati</taxon>
        <taxon>Bacillota</taxon>
        <taxon>Bacilli</taxon>
        <taxon>Bacillales</taxon>
        <taxon>Bacillaceae</taxon>
        <taxon>Terribacillus</taxon>
    </lineage>
</organism>
<dbReference type="GO" id="GO:0008206">
    <property type="term" value="P:bile acid metabolic process"/>
    <property type="evidence" value="ECO:0007669"/>
    <property type="project" value="UniProtKB-ARBA"/>
</dbReference>
<dbReference type="SUPFAM" id="SSF51735">
    <property type="entry name" value="NAD(P)-binding Rossmann-fold domains"/>
    <property type="match status" value="1"/>
</dbReference>
<dbReference type="PRINTS" id="PR00081">
    <property type="entry name" value="GDHRDH"/>
</dbReference>
<gene>
    <name evidence="3" type="ORF">SAMN04489762_0701</name>
</gene>
<accession>A0AAX2EC24</accession>
<dbReference type="InterPro" id="IPR036291">
    <property type="entry name" value="NAD(P)-bd_dom_sf"/>
</dbReference>
<dbReference type="Pfam" id="PF13561">
    <property type="entry name" value="adh_short_C2"/>
    <property type="match status" value="1"/>
</dbReference>
<dbReference type="RefSeq" id="WP_093879746.1">
    <property type="nucleotide sequence ID" value="NZ_FOCD01000001.1"/>
</dbReference>
<dbReference type="PANTHER" id="PTHR24321:SF8">
    <property type="entry name" value="ESTRADIOL 17-BETA-DEHYDROGENASE 8-RELATED"/>
    <property type="match status" value="1"/>
</dbReference>
<dbReference type="PRINTS" id="PR00080">
    <property type="entry name" value="SDRFAMILY"/>
</dbReference>
<sequence length="257" mass="27608">MNAYTFDGKIAIVTGAASGIGYSISEQLLKNGATVLGADVNEEKLTQLKEELGDSFIGVKTDVTKSADQEALVKQAVEQFGQIDFAFNVAGANKSGTITDISEEDWRFTTDLILHGVFLGMKHQAAQMKKQNQGAIVNISSLNAHVPMYGGAAYASAKSAVEMLTKNGALELARYNIRVNAILPGLVETPLTTNFTEDKSLNEAFMERIPMQRAATPTEIAKPSVFLVSEDASYINGTSLVVDGAWEVSGYPDLSKF</sequence>
<comment type="caution">
    <text evidence="3">The sequence shown here is derived from an EMBL/GenBank/DDBJ whole genome shotgun (WGS) entry which is preliminary data.</text>
</comment>
<dbReference type="EMBL" id="FOCD01000001">
    <property type="protein sequence ID" value="SEM66576.1"/>
    <property type="molecule type" value="Genomic_DNA"/>
</dbReference>
<dbReference type="InterPro" id="IPR020904">
    <property type="entry name" value="Sc_DH/Rdtase_CS"/>
</dbReference>
<dbReference type="PANTHER" id="PTHR24321">
    <property type="entry name" value="DEHYDROGENASES, SHORT CHAIN"/>
    <property type="match status" value="1"/>
</dbReference>
<name>A0AAX2EC24_9BACI</name>
<dbReference type="FunFam" id="3.40.50.720:FF:000084">
    <property type="entry name" value="Short-chain dehydrogenase reductase"/>
    <property type="match status" value="1"/>
</dbReference>
<reference evidence="3 4" key="1">
    <citation type="submission" date="2016-10" db="EMBL/GenBank/DDBJ databases">
        <authorList>
            <person name="Varghese N."/>
            <person name="Submissions S."/>
        </authorList>
    </citation>
    <scope>NUCLEOTIDE SEQUENCE [LARGE SCALE GENOMIC DNA]</scope>
    <source>
        <strain evidence="3 4">DSM 21619</strain>
    </source>
</reference>
<dbReference type="PROSITE" id="PS00061">
    <property type="entry name" value="ADH_SHORT"/>
    <property type="match status" value="1"/>
</dbReference>
<proteinExistence type="inferred from homology"/>
<comment type="similarity">
    <text evidence="1">Belongs to the short-chain dehydrogenases/reductases (SDR) family.</text>
</comment>
<dbReference type="AlphaFoldDB" id="A0AAX2EC24"/>
<dbReference type="InterPro" id="IPR002347">
    <property type="entry name" value="SDR_fam"/>
</dbReference>
<protein>
    <submittedName>
        <fullName evidence="3">NAD(P)-dependent dehydrogenase, short-chain alcohol dehydrogenase family</fullName>
    </submittedName>
</protein>
<dbReference type="Proteomes" id="UP000199735">
    <property type="component" value="Unassembled WGS sequence"/>
</dbReference>
<dbReference type="CDD" id="cd05233">
    <property type="entry name" value="SDR_c"/>
    <property type="match status" value="1"/>
</dbReference>
<dbReference type="Gene3D" id="3.40.50.720">
    <property type="entry name" value="NAD(P)-binding Rossmann-like Domain"/>
    <property type="match status" value="1"/>
</dbReference>
<evidence type="ECO:0000313" key="4">
    <source>
        <dbReference type="Proteomes" id="UP000199735"/>
    </source>
</evidence>
<evidence type="ECO:0000313" key="3">
    <source>
        <dbReference type="EMBL" id="SEM66576.1"/>
    </source>
</evidence>
<dbReference type="NCBIfam" id="NF005559">
    <property type="entry name" value="PRK07231.1"/>
    <property type="match status" value="1"/>
</dbReference>